<sequence>MHRSPEDGAERVQLHPLALPSDRGGMSSDQALALPHPLVDDMGPGWVRTETDALRVGASSGRLDLLTYALRNRSTLILVTRPSARLTVPLFQLLQATGSEWRTRDDDGTLRRALTGVAVDRPVADGLEEIPRRRERGTPDRPGPWPSGQQADAPLGAWLQFAVATHHPARAETMLGRGLQELVNEIDPDTTISWGTSEPTTLAWDRRVLTRTARERMPRGSRFFAAGHGASAFRATITVTRTALGVTEETSVVFAVAEEVAGSDAAARHALSRVARRQRLLVGSAWTLRGGTDCTVTAGREVVPDPVAAAVGPHVVRMLDLEGAGADRVPGAVKVGRLRAEALLVGFGQDEDRWRSFAEAIRGVGISEATNALFGQEPDRTPPQETAEAHRAS</sequence>
<feature type="compositionally biased region" description="Basic and acidic residues" evidence="1">
    <location>
        <begin position="377"/>
        <end position="393"/>
    </location>
</feature>
<gene>
    <name evidence="2" type="ORF">AWH51_09355</name>
</gene>
<accession>A0A154V1D3</accession>
<feature type="compositionally biased region" description="Basic and acidic residues" evidence="1">
    <location>
        <begin position="129"/>
        <end position="139"/>
    </location>
</feature>
<proteinExistence type="predicted"/>
<dbReference type="EMBL" id="LQXA01000029">
    <property type="protein sequence ID" value="KZC95185.1"/>
    <property type="molecule type" value="Genomic_DNA"/>
</dbReference>
<reference evidence="2 3" key="1">
    <citation type="submission" date="2016-01" db="EMBL/GenBank/DDBJ databases">
        <title>Draft genome sequence of Clavibacter michiganensis subsp. tessellarius DOAB 609.</title>
        <authorList>
            <person name="Tambong J.T."/>
        </authorList>
    </citation>
    <scope>NUCLEOTIDE SEQUENCE [LARGE SCALE GENOMIC DNA]</scope>
    <source>
        <strain evidence="2 3">DOAB 609</strain>
    </source>
</reference>
<evidence type="ECO:0000256" key="1">
    <source>
        <dbReference type="SAM" id="MobiDB-lite"/>
    </source>
</evidence>
<dbReference type="AlphaFoldDB" id="A0A154V1D3"/>
<name>A0A154V1D3_9MICO</name>
<evidence type="ECO:0000313" key="2">
    <source>
        <dbReference type="EMBL" id="KZC95185.1"/>
    </source>
</evidence>
<organism evidence="2 3">
    <name type="scientific">Clavibacter tessellarius</name>
    <dbReference type="NCBI Taxonomy" id="31965"/>
    <lineage>
        <taxon>Bacteria</taxon>
        <taxon>Bacillati</taxon>
        <taxon>Actinomycetota</taxon>
        <taxon>Actinomycetes</taxon>
        <taxon>Micrococcales</taxon>
        <taxon>Microbacteriaceae</taxon>
        <taxon>Clavibacter</taxon>
    </lineage>
</organism>
<protein>
    <submittedName>
        <fullName evidence="2">Uncharacterized protein</fullName>
    </submittedName>
</protein>
<dbReference type="STRING" id="31965.AWH51_09355"/>
<dbReference type="InterPro" id="IPR046175">
    <property type="entry name" value="DUF6177"/>
</dbReference>
<feature type="region of interest" description="Disordered" evidence="1">
    <location>
        <begin position="124"/>
        <end position="150"/>
    </location>
</feature>
<comment type="caution">
    <text evidence="2">The sequence shown here is derived from an EMBL/GenBank/DDBJ whole genome shotgun (WGS) entry which is preliminary data.</text>
</comment>
<feature type="region of interest" description="Disordered" evidence="1">
    <location>
        <begin position="371"/>
        <end position="393"/>
    </location>
</feature>
<dbReference type="Pfam" id="PF19674">
    <property type="entry name" value="DUF6177"/>
    <property type="match status" value="1"/>
</dbReference>
<dbReference type="Proteomes" id="UP000076218">
    <property type="component" value="Unassembled WGS sequence"/>
</dbReference>
<evidence type="ECO:0000313" key="3">
    <source>
        <dbReference type="Proteomes" id="UP000076218"/>
    </source>
</evidence>